<evidence type="ECO:0000313" key="1">
    <source>
        <dbReference type="EMBL" id="KAI8565276.1"/>
    </source>
</evidence>
<evidence type="ECO:0000313" key="2">
    <source>
        <dbReference type="Proteomes" id="UP001062846"/>
    </source>
</evidence>
<dbReference type="EMBL" id="CM046390">
    <property type="protein sequence ID" value="KAI8565276.1"/>
    <property type="molecule type" value="Genomic_DNA"/>
</dbReference>
<protein>
    <submittedName>
        <fullName evidence="1">Uncharacterized protein</fullName>
    </submittedName>
</protein>
<accession>A0ACC0PJD5</accession>
<comment type="caution">
    <text evidence="1">The sequence shown here is derived from an EMBL/GenBank/DDBJ whole genome shotgun (WGS) entry which is preliminary data.</text>
</comment>
<gene>
    <name evidence="1" type="ORF">RHMOL_Rhmol03G0246300</name>
</gene>
<keyword evidence="2" id="KW-1185">Reference proteome</keyword>
<proteinExistence type="predicted"/>
<reference evidence="1" key="1">
    <citation type="submission" date="2022-02" db="EMBL/GenBank/DDBJ databases">
        <title>Plant Genome Project.</title>
        <authorList>
            <person name="Zhang R.-G."/>
        </authorList>
    </citation>
    <scope>NUCLEOTIDE SEQUENCE</scope>
    <source>
        <strain evidence="1">AT1</strain>
    </source>
</reference>
<name>A0ACC0PJD5_RHOML</name>
<dbReference type="Proteomes" id="UP001062846">
    <property type="component" value="Chromosome 3"/>
</dbReference>
<organism evidence="1 2">
    <name type="scientific">Rhododendron molle</name>
    <name type="common">Chinese azalea</name>
    <name type="synonym">Azalea mollis</name>
    <dbReference type="NCBI Taxonomy" id="49168"/>
    <lineage>
        <taxon>Eukaryota</taxon>
        <taxon>Viridiplantae</taxon>
        <taxon>Streptophyta</taxon>
        <taxon>Embryophyta</taxon>
        <taxon>Tracheophyta</taxon>
        <taxon>Spermatophyta</taxon>
        <taxon>Magnoliopsida</taxon>
        <taxon>eudicotyledons</taxon>
        <taxon>Gunneridae</taxon>
        <taxon>Pentapetalae</taxon>
        <taxon>asterids</taxon>
        <taxon>Ericales</taxon>
        <taxon>Ericaceae</taxon>
        <taxon>Ericoideae</taxon>
        <taxon>Rhodoreae</taxon>
        <taxon>Rhododendron</taxon>
    </lineage>
</organism>
<sequence>MKIGFKITLDNVDSGGSFTKFERLQRAMKRSSPRLKRFSEMVLTTKNPNLTSTVYPNRDGEFLMNLSIGTPPVSYSAIMDTGRALIWTQGKPCLRCFSQPTPVFDPKKSSSYSNVSCSNKLCKALPISSCKDGSDYRYAYEGGAFTSGFLATETFSFDNI</sequence>